<keyword evidence="3 14" id="KW-0964">Secreted</keyword>
<dbReference type="OrthoDB" id="6038665at2759"/>
<name>A0A8B6DR81_MYTGA</name>
<evidence type="ECO:0000256" key="3">
    <source>
        <dbReference type="ARBA" id="ARBA00022525"/>
    </source>
</evidence>
<keyword evidence="9 12" id="KW-1015">Disulfide bond</keyword>
<keyword evidence="5 14" id="KW-0378">Hydrolase</keyword>
<dbReference type="GO" id="GO:0004623">
    <property type="term" value="F:phospholipase A2 activity"/>
    <property type="evidence" value="ECO:0007669"/>
    <property type="project" value="UniProtKB-EC"/>
</dbReference>
<keyword evidence="14" id="KW-0732">Signal</keyword>
<feature type="binding site" evidence="11">
    <location>
        <position position="78"/>
    </location>
    <ligand>
        <name>Ca(2+)</name>
        <dbReference type="ChEBI" id="CHEBI:29108"/>
    </ligand>
</feature>
<keyword evidence="8 14" id="KW-0443">Lipid metabolism</keyword>
<keyword evidence="7" id="KW-0442">Lipid degradation</keyword>
<evidence type="ECO:0000313" key="16">
    <source>
        <dbReference type="EMBL" id="VDI23113.1"/>
    </source>
</evidence>
<comment type="similarity">
    <text evidence="13">Belongs to the phospholipase A2 family.</text>
</comment>
<dbReference type="GO" id="GO:0006644">
    <property type="term" value="P:phospholipid metabolic process"/>
    <property type="evidence" value="ECO:0007669"/>
    <property type="project" value="InterPro"/>
</dbReference>
<feature type="active site" evidence="10">
    <location>
        <position position="77"/>
    </location>
</feature>
<keyword evidence="4 11" id="KW-0479">Metal-binding</keyword>
<comment type="subcellular location">
    <subcellularLocation>
        <location evidence="1 14">Secreted</location>
    </subcellularLocation>
</comment>
<dbReference type="PRINTS" id="PR00389">
    <property type="entry name" value="PHPHLIPASEA2"/>
</dbReference>
<comment type="caution">
    <text evidence="16">The sequence shown here is derived from an EMBL/GenBank/DDBJ whole genome shotgun (WGS) entry which is preliminary data.</text>
</comment>
<feature type="chain" id="PRO_5033107830" description="Phospholipase A2" evidence="14">
    <location>
        <begin position="19"/>
        <end position="152"/>
    </location>
</feature>
<dbReference type="GO" id="GO:0016042">
    <property type="term" value="P:lipid catabolic process"/>
    <property type="evidence" value="ECO:0007669"/>
    <property type="project" value="UniProtKB-KW"/>
</dbReference>
<feature type="disulfide bond" evidence="12">
    <location>
        <begin position="58"/>
        <end position="74"/>
    </location>
</feature>
<dbReference type="InterPro" id="IPR036444">
    <property type="entry name" value="PLipase_A2_dom_sf"/>
</dbReference>
<accession>A0A8B6DR81</accession>
<comment type="cofactor">
    <cofactor evidence="11">
        <name>Ca(2+)</name>
        <dbReference type="ChEBI" id="CHEBI:29108"/>
    </cofactor>
    <text evidence="11">Binds 1 Ca(2+) ion per subunit.</text>
</comment>
<evidence type="ECO:0000259" key="15">
    <source>
        <dbReference type="SMART" id="SM00085"/>
    </source>
</evidence>
<evidence type="ECO:0000256" key="6">
    <source>
        <dbReference type="ARBA" id="ARBA00022837"/>
    </source>
</evidence>
<keyword evidence="6 11" id="KW-0106">Calcium</keyword>
<dbReference type="InterPro" id="IPR033113">
    <property type="entry name" value="PLA2_histidine"/>
</dbReference>
<dbReference type="AlphaFoldDB" id="A0A8B6DR81"/>
<evidence type="ECO:0000256" key="2">
    <source>
        <dbReference type="ARBA" id="ARBA00013278"/>
    </source>
</evidence>
<evidence type="ECO:0000313" key="17">
    <source>
        <dbReference type="Proteomes" id="UP000596742"/>
    </source>
</evidence>
<evidence type="ECO:0000256" key="5">
    <source>
        <dbReference type="ARBA" id="ARBA00022801"/>
    </source>
</evidence>
<feature type="disulfide bond" evidence="12">
    <location>
        <begin position="73"/>
        <end position="131"/>
    </location>
</feature>
<feature type="disulfide bond" evidence="12">
    <location>
        <begin position="90"/>
        <end position="117"/>
    </location>
</feature>
<evidence type="ECO:0000256" key="10">
    <source>
        <dbReference type="PIRSR" id="PIRSR601211-1"/>
    </source>
</evidence>
<protein>
    <recommendedName>
        <fullName evidence="2 14">Phospholipase A2</fullName>
        <ecNumber evidence="2 14">3.1.1.4</ecNumber>
    </recommendedName>
</protein>
<sequence>MVLLRYVAACVLCMIVTSSPVERRGTITKKAWWNFSYQMMDIFGLDISTSLLDYGCFCGLYGEGTPIDNIDSCCQVHDNCYGNVVAEGKCWWHPKNNGYDYIISDNIVECTDDVGSCDWDVCMCDKLYIDCLHDHIEEYNDDNYNVNVAERC</sequence>
<feature type="active site" evidence="10">
    <location>
        <position position="125"/>
    </location>
</feature>
<evidence type="ECO:0000256" key="14">
    <source>
        <dbReference type="RuleBase" id="RU361236"/>
    </source>
</evidence>
<feature type="binding site" evidence="11">
    <location>
        <position position="57"/>
    </location>
    <ligand>
        <name>Ca(2+)</name>
        <dbReference type="ChEBI" id="CHEBI:29108"/>
    </ligand>
</feature>
<evidence type="ECO:0000256" key="1">
    <source>
        <dbReference type="ARBA" id="ARBA00004613"/>
    </source>
</evidence>
<evidence type="ECO:0000256" key="8">
    <source>
        <dbReference type="ARBA" id="ARBA00023098"/>
    </source>
</evidence>
<dbReference type="InterPro" id="IPR001211">
    <property type="entry name" value="PLA2"/>
</dbReference>
<dbReference type="EMBL" id="UYJE01003881">
    <property type="protein sequence ID" value="VDI23113.1"/>
    <property type="molecule type" value="Genomic_DNA"/>
</dbReference>
<dbReference type="InterPro" id="IPR016090">
    <property type="entry name" value="PLA2-like_dom"/>
</dbReference>
<dbReference type="EC" id="3.1.1.4" evidence="2 14"/>
<dbReference type="GO" id="GO:0005576">
    <property type="term" value="C:extracellular region"/>
    <property type="evidence" value="ECO:0007669"/>
    <property type="project" value="UniProtKB-SubCell"/>
</dbReference>
<organism evidence="16 17">
    <name type="scientific">Mytilus galloprovincialis</name>
    <name type="common">Mediterranean mussel</name>
    <dbReference type="NCBI Taxonomy" id="29158"/>
    <lineage>
        <taxon>Eukaryota</taxon>
        <taxon>Metazoa</taxon>
        <taxon>Spiralia</taxon>
        <taxon>Lophotrochozoa</taxon>
        <taxon>Mollusca</taxon>
        <taxon>Bivalvia</taxon>
        <taxon>Autobranchia</taxon>
        <taxon>Pteriomorphia</taxon>
        <taxon>Mytilida</taxon>
        <taxon>Mytiloidea</taxon>
        <taxon>Mytilidae</taxon>
        <taxon>Mytilinae</taxon>
        <taxon>Mytilus</taxon>
    </lineage>
</organism>
<dbReference type="GO" id="GO:0005509">
    <property type="term" value="F:calcium ion binding"/>
    <property type="evidence" value="ECO:0007669"/>
    <property type="project" value="InterPro"/>
</dbReference>
<dbReference type="CDD" id="cd00125">
    <property type="entry name" value="PLA2c"/>
    <property type="match status" value="1"/>
</dbReference>
<reference evidence="16" key="1">
    <citation type="submission" date="2018-11" db="EMBL/GenBank/DDBJ databases">
        <authorList>
            <person name="Alioto T."/>
            <person name="Alioto T."/>
        </authorList>
    </citation>
    <scope>NUCLEOTIDE SEQUENCE</scope>
</reference>
<dbReference type="PANTHER" id="PTHR11716">
    <property type="entry name" value="PHOSPHOLIPASE A2 FAMILY MEMBER"/>
    <property type="match status" value="1"/>
</dbReference>
<gene>
    <name evidence="16" type="ORF">MGAL_10B068915</name>
</gene>
<dbReference type="SMART" id="SM00085">
    <property type="entry name" value="PA2c"/>
    <property type="match status" value="1"/>
</dbReference>
<dbReference type="SUPFAM" id="SSF48619">
    <property type="entry name" value="Phospholipase A2, PLA2"/>
    <property type="match status" value="1"/>
</dbReference>
<evidence type="ECO:0000256" key="13">
    <source>
        <dbReference type="RuleBase" id="RU003654"/>
    </source>
</evidence>
<evidence type="ECO:0000256" key="12">
    <source>
        <dbReference type="PIRSR" id="PIRSR601211-3"/>
    </source>
</evidence>
<comment type="catalytic activity">
    <reaction evidence="14">
        <text>a 1,2-diacyl-sn-glycero-3-phosphocholine + H2O = a 1-acyl-sn-glycero-3-phosphocholine + a fatty acid + H(+)</text>
        <dbReference type="Rhea" id="RHEA:15801"/>
        <dbReference type="ChEBI" id="CHEBI:15377"/>
        <dbReference type="ChEBI" id="CHEBI:15378"/>
        <dbReference type="ChEBI" id="CHEBI:28868"/>
        <dbReference type="ChEBI" id="CHEBI:57643"/>
        <dbReference type="ChEBI" id="CHEBI:58168"/>
        <dbReference type="EC" id="3.1.1.4"/>
    </reaction>
</comment>
<evidence type="ECO:0000256" key="7">
    <source>
        <dbReference type="ARBA" id="ARBA00022963"/>
    </source>
</evidence>
<feature type="signal peptide" evidence="14">
    <location>
        <begin position="1"/>
        <end position="18"/>
    </location>
</feature>
<feature type="disulfide bond" evidence="12">
    <location>
        <begin position="110"/>
        <end position="122"/>
    </location>
</feature>
<dbReference type="Pfam" id="PF00068">
    <property type="entry name" value="Phospholip_A2_1"/>
    <property type="match status" value="1"/>
</dbReference>
<evidence type="ECO:0000256" key="9">
    <source>
        <dbReference type="ARBA" id="ARBA00023157"/>
    </source>
</evidence>
<feature type="disulfide bond" evidence="12">
    <location>
        <begin position="80"/>
        <end position="124"/>
    </location>
</feature>
<proteinExistence type="inferred from homology"/>
<evidence type="ECO:0000256" key="11">
    <source>
        <dbReference type="PIRSR" id="PIRSR601211-2"/>
    </source>
</evidence>
<dbReference type="PROSITE" id="PS00118">
    <property type="entry name" value="PA2_HIS"/>
    <property type="match status" value="1"/>
</dbReference>
<feature type="domain" description="Phospholipase A2-like central" evidence="15">
    <location>
        <begin position="31"/>
        <end position="152"/>
    </location>
</feature>
<dbReference type="GO" id="GO:0050482">
    <property type="term" value="P:arachidonate secretion"/>
    <property type="evidence" value="ECO:0007669"/>
    <property type="project" value="InterPro"/>
</dbReference>
<feature type="binding site" evidence="11">
    <location>
        <position position="59"/>
    </location>
    <ligand>
        <name>Ca(2+)</name>
        <dbReference type="ChEBI" id="CHEBI:29108"/>
    </ligand>
</feature>
<keyword evidence="17" id="KW-1185">Reference proteome</keyword>
<dbReference type="Proteomes" id="UP000596742">
    <property type="component" value="Unassembled WGS sequence"/>
</dbReference>
<dbReference type="PANTHER" id="PTHR11716:SF47">
    <property type="entry name" value="PHOSPHOLIPASE A2-ALPHA"/>
    <property type="match status" value="1"/>
</dbReference>
<evidence type="ECO:0000256" key="4">
    <source>
        <dbReference type="ARBA" id="ARBA00022723"/>
    </source>
</evidence>
<dbReference type="Gene3D" id="1.20.90.10">
    <property type="entry name" value="Phospholipase A2 domain"/>
    <property type="match status" value="1"/>
</dbReference>